<sequence length="410" mass="44923">MFRQALLSSAARCLRVAAPAAAAARPIAFAPVTARVATMSISAPPPAIAAPGHQVYRSFATVASETTTDAKVSVAAAMSEMNKDLEEYNQEESLSGNKFSAHSDDEDVDSDEEEEQASYAQDSTLGSIRLELFADEDIPFADTALHAWVEDFQTGQSVAMAPLHPEVFGAPIRADLLQRVVRWQLAKRRAGTASTKTRSEVAGATRKLYAQKGSGRARVNGITSPIRRGGGITHGPRPRNFEFSLQKKVRCLALRTAMTVKFAQDKLTLVQPFDIPSHKTRCLYEMLFARGLENKRVLFVFSGPTPENFSLAYKNLPGVNVLPAHALNVFDLLRHDHVFMTTDSALRLMIRFIHRKYLTKKSAQPIYADPALSPEVNFAIQNPELFELDEDGHILHEAPATPAGVASPQV</sequence>
<dbReference type="GeneID" id="20526465"/>
<keyword evidence="3" id="KW-0687">Ribonucleoprotein</keyword>
<organism evidence="6">
    <name type="scientific">Fonticula alba</name>
    <name type="common">Slime mold</name>
    <dbReference type="NCBI Taxonomy" id="691883"/>
    <lineage>
        <taxon>Eukaryota</taxon>
        <taxon>Rotosphaerida</taxon>
        <taxon>Fonticulaceae</taxon>
        <taxon>Fonticula</taxon>
    </lineage>
</organism>
<dbReference type="SUPFAM" id="SSF52166">
    <property type="entry name" value="Ribosomal protein L4"/>
    <property type="match status" value="1"/>
</dbReference>
<reference evidence="6" key="1">
    <citation type="submission" date="2013-04" db="EMBL/GenBank/DDBJ databases">
        <title>The Genome Sequence of Fonticula alba ATCC 38817.</title>
        <authorList>
            <consortium name="The Broad Institute Genomics Platform"/>
            <person name="Russ C."/>
            <person name="Cuomo C."/>
            <person name="Burger G."/>
            <person name="Gray M.W."/>
            <person name="Holland P.W.H."/>
            <person name="King N."/>
            <person name="Lang F.B.F."/>
            <person name="Roger A.J."/>
            <person name="Ruiz-Trillo I."/>
            <person name="Brown M."/>
            <person name="Walker B."/>
            <person name="Young S."/>
            <person name="Zeng Q."/>
            <person name="Gargeya S."/>
            <person name="Fitzgerald M."/>
            <person name="Haas B."/>
            <person name="Abouelleil A."/>
            <person name="Allen A.W."/>
            <person name="Alvarado L."/>
            <person name="Arachchi H.M."/>
            <person name="Berlin A.M."/>
            <person name="Chapman S.B."/>
            <person name="Gainer-Dewar J."/>
            <person name="Goldberg J."/>
            <person name="Griggs A."/>
            <person name="Gujja S."/>
            <person name="Hansen M."/>
            <person name="Howarth C."/>
            <person name="Imamovic A."/>
            <person name="Ireland A."/>
            <person name="Larimer J."/>
            <person name="McCowan C."/>
            <person name="Murphy C."/>
            <person name="Pearson M."/>
            <person name="Poon T.W."/>
            <person name="Priest M."/>
            <person name="Roberts A."/>
            <person name="Saif S."/>
            <person name="Shea T."/>
            <person name="Sisk P."/>
            <person name="Sykes S."/>
            <person name="Wortman J."/>
            <person name="Nusbaum C."/>
            <person name="Birren B."/>
        </authorList>
    </citation>
    <scope>NUCLEOTIDE SEQUENCE [LARGE SCALE GENOMIC DNA]</scope>
    <source>
        <strain evidence="6">ATCC 38817</strain>
    </source>
</reference>
<dbReference type="PANTHER" id="PTHR10746">
    <property type="entry name" value="50S RIBOSOMAL PROTEIN L4"/>
    <property type="match status" value="1"/>
</dbReference>
<dbReference type="InterPro" id="IPR023574">
    <property type="entry name" value="Ribosomal_uL4_dom_sf"/>
</dbReference>
<dbReference type="STRING" id="691883.A0A058ZFU8"/>
<feature type="compositionally biased region" description="Acidic residues" evidence="5">
    <location>
        <begin position="104"/>
        <end position="116"/>
    </location>
</feature>
<dbReference type="eggNOG" id="KOG1624">
    <property type="taxonomic scope" value="Eukaryota"/>
</dbReference>
<evidence type="ECO:0000313" key="7">
    <source>
        <dbReference type="Proteomes" id="UP000030693"/>
    </source>
</evidence>
<dbReference type="Proteomes" id="UP000030693">
    <property type="component" value="Unassembled WGS sequence"/>
</dbReference>
<keyword evidence="2" id="KW-0689">Ribosomal protein</keyword>
<comment type="similarity">
    <text evidence="1">Belongs to the universal ribosomal protein uL4 family.</text>
</comment>
<dbReference type="Pfam" id="PF00573">
    <property type="entry name" value="Ribosomal_L4"/>
    <property type="match status" value="1"/>
</dbReference>
<evidence type="ECO:0000313" key="6">
    <source>
        <dbReference type="EMBL" id="KCV72347.1"/>
    </source>
</evidence>
<dbReference type="GO" id="GO:0003735">
    <property type="term" value="F:structural constituent of ribosome"/>
    <property type="evidence" value="ECO:0007669"/>
    <property type="project" value="InterPro"/>
</dbReference>
<keyword evidence="7" id="KW-1185">Reference proteome</keyword>
<dbReference type="OrthoDB" id="275876at2759"/>
<evidence type="ECO:0000256" key="4">
    <source>
        <dbReference type="ARBA" id="ARBA00040565"/>
    </source>
</evidence>
<dbReference type="AlphaFoldDB" id="A0A058ZFU8"/>
<evidence type="ECO:0000256" key="1">
    <source>
        <dbReference type="ARBA" id="ARBA00010528"/>
    </source>
</evidence>
<evidence type="ECO:0000256" key="3">
    <source>
        <dbReference type="ARBA" id="ARBA00023274"/>
    </source>
</evidence>
<gene>
    <name evidence="6" type="ORF">H696_01740</name>
</gene>
<dbReference type="InterPro" id="IPR013005">
    <property type="entry name" value="Ribosomal_uL4-like"/>
</dbReference>
<evidence type="ECO:0000256" key="5">
    <source>
        <dbReference type="SAM" id="MobiDB-lite"/>
    </source>
</evidence>
<dbReference type="PANTHER" id="PTHR10746:SF6">
    <property type="entry name" value="LARGE RIBOSOMAL SUBUNIT PROTEIN UL4M"/>
    <property type="match status" value="1"/>
</dbReference>
<dbReference type="NCBIfam" id="TIGR03953">
    <property type="entry name" value="rplD_bact"/>
    <property type="match status" value="1"/>
</dbReference>
<dbReference type="HAMAP" id="MF_01328_B">
    <property type="entry name" value="Ribosomal_uL4_B"/>
    <property type="match status" value="1"/>
</dbReference>
<dbReference type="GO" id="GO:0006412">
    <property type="term" value="P:translation"/>
    <property type="evidence" value="ECO:0007669"/>
    <property type="project" value="InterPro"/>
</dbReference>
<protein>
    <recommendedName>
        <fullName evidence="4">Large ribosomal subunit protein uL4m</fullName>
    </recommendedName>
</protein>
<feature type="region of interest" description="Disordered" evidence="5">
    <location>
        <begin position="87"/>
        <end position="121"/>
    </location>
</feature>
<dbReference type="Gene3D" id="3.40.1370.10">
    <property type="match status" value="1"/>
</dbReference>
<name>A0A058ZFU8_FONAL</name>
<evidence type="ECO:0000256" key="2">
    <source>
        <dbReference type="ARBA" id="ARBA00022980"/>
    </source>
</evidence>
<proteinExistence type="inferred from homology"/>
<dbReference type="GO" id="GO:0005840">
    <property type="term" value="C:ribosome"/>
    <property type="evidence" value="ECO:0007669"/>
    <property type="project" value="UniProtKB-KW"/>
</dbReference>
<dbReference type="GO" id="GO:1990904">
    <property type="term" value="C:ribonucleoprotein complex"/>
    <property type="evidence" value="ECO:0007669"/>
    <property type="project" value="UniProtKB-KW"/>
</dbReference>
<accession>A0A058ZFU8</accession>
<dbReference type="RefSeq" id="XP_009493925.1">
    <property type="nucleotide sequence ID" value="XM_009495650.1"/>
</dbReference>
<feature type="compositionally biased region" description="Polar residues" evidence="5">
    <location>
        <begin position="91"/>
        <end position="100"/>
    </location>
</feature>
<dbReference type="InterPro" id="IPR002136">
    <property type="entry name" value="Ribosomal_uL4"/>
</dbReference>
<dbReference type="EMBL" id="KB932202">
    <property type="protein sequence ID" value="KCV72347.1"/>
    <property type="molecule type" value="Genomic_DNA"/>
</dbReference>